<dbReference type="InterPro" id="IPR013766">
    <property type="entry name" value="Thioredoxin_domain"/>
</dbReference>
<dbReference type="InterPro" id="IPR036249">
    <property type="entry name" value="Thioredoxin-like_sf"/>
</dbReference>
<evidence type="ECO:0000259" key="8">
    <source>
        <dbReference type="PROSITE" id="PS51352"/>
    </source>
</evidence>
<accession>A0A3R8TQR3</accession>
<dbReference type="OrthoDB" id="9811352at2"/>
<evidence type="ECO:0000256" key="3">
    <source>
        <dbReference type="ARBA" id="ARBA00022692"/>
    </source>
</evidence>
<dbReference type="SUPFAM" id="SSF52833">
    <property type="entry name" value="Thioredoxin-like"/>
    <property type="match status" value="1"/>
</dbReference>
<dbReference type="InterPro" id="IPR003834">
    <property type="entry name" value="Cyt_c_assmbl_TM_dom"/>
</dbReference>
<feature type="transmembrane region" description="Helical" evidence="7">
    <location>
        <begin position="12"/>
        <end position="32"/>
    </location>
</feature>
<dbReference type="Proteomes" id="UP000269265">
    <property type="component" value="Unassembled WGS sequence"/>
</dbReference>
<keyword evidence="5 7" id="KW-1133">Transmembrane helix</keyword>
<dbReference type="GO" id="GO:0016209">
    <property type="term" value="F:antioxidant activity"/>
    <property type="evidence" value="ECO:0007669"/>
    <property type="project" value="InterPro"/>
</dbReference>
<keyword evidence="4" id="KW-0201">Cytochrome c-type biogenesis</keyword>
<feature type="transmembrane region" description="Helical" evidence="7">
    <location>
        <begin position="78"/>
        <end position="96"/>
    </location>
</feature>
<dbReference type="InterPro" id="IPR050553">
    <property type="entry name" value="Thioredoxin_ResA/DsbE_sf"/>
</dbReference>
<evidence type="ECO:0000256" key="1">
    <source>
        <dbReference type="ARBA" id="ARBA00004651"/>
    </source>
</evidence>
<evidence type="ECO:0000256" key="5">
    <source>
        <dbReference type="ARBA" id="ARBA00022989"/>
    </source>
</evidence>
<evidence type="ECO:0000256" key="6">
    <source>
        <dbReference type="ARBA" id="ARBA00023136"/>
    </source>
</evidence>
<keyword evidence="2" id="KW-1003">Cell membrane</keyword>
<evidence type="ECO:0000256" key="2">
    <source>
        <dbReference type="ARBA" id="ARBA00022475"/>
    </source>
</evidence>
<dbReference type="Pfam" id="PF00578">
    <property type="entry name" value="AhpC-TSA"/>
    <property type="match status" value="1"/>
</dbReference>
<evidence type="ECO:0000256" key="4">
    <source>
        <dbReference type="ARBA" id="ARBA00022748"/>
    </source>
</evidence>
<evidence type="ECO:0000313" key="9">
    <source>
        <dbReference type="EMBL" id="RRS02720.1"/>
    </source>
</evidence>
<reference evidence="9 10" key="1">
    <citation type="submission" date="2018-12" db="EMBL/GenBank/DDBJ databases">
        <title>The whole draft genome of Aquabacterium sp. SJQ9.</title>
        <authorList>
            <person name="Sun L."/>
            <person name="Gao X."/>
            <person name="Chen W."/>
            <person name="Huang K."/>
        </authorList>
    </citation>
    <scope>NUCLEOTIDE SEQUENCE [LARGE SCALE GENOMIC DNA]</scope>
    <source>
        <strain evidence="9 10">SJQ9</strain>
    </source>
</reference>
<dbReference type="GO" id="GO:0016491">
    <property type="term" value="F:oxidoreductase activity"/>
    <property type="evidence" value="ECO:0007669"/>
    <property type="project" value="InterPro"/>
</dbReference>
<keyword evidence="6 7" id="KW-0472">Membrane</keyword>
<keyword evidence="3 7" id="KW-0812">Transmembrane</keyword>
<dbReference type="RefSeq" id="WP_125244914.1">
    <property type="nucleotide sequence ID" value="NZ_RSED01000019.1"/>
</dbReference>
<feature type="domain" description="Thioredoxin" evidence="8">
    <location>
        <begin position="253"/>
        <end position="398"/>
    </location>
</feature>
<organism evidence="9 10">
    <name type="scientific">Aquabacterium soli</name>
    <dbReference type="NCBI Taxonomy" id="2493092"/>
    <lineage>
        <taxon>Bacteria</taxon>
        <taxon>Pseudomonadati</taxon>
        <taxon>Pseudomonadota</taxon>
        <taxon>Betaproteobacteria</taxon>
        <taxon>Burkholderiales</taxon>
        <taxon>Aquabacterium</taxon>
    </lineage>
</organism>
<feature type="transmembrane region" description="Helical" evidence="7">
    <location>
        <begin position="206"/>
        <end position="230"/>
    </location>
</feature>
<dbReference type="PROSITE" id="PS51352">
    <property type="entry name" value="THIOREDOXIN_2"/>
    <property type="match status" value="1"/>
</dbReference>
<keyword evidence="10" id="KW-1185">Reference proteome</keyword>
<comment type="caution">
    <text evidence="9">The sequence shown here is derived from an EMBL/GenBank/DDBJ whole genome shotgun (WGS) entry which is preliminary data.</text>
</comment>
<dbReference type="PANTHER" id="PTHR42852:SF13">
    <property type="entry name" value="PROTEIN DIPZ"/>
    <property type="match status" value="1"/>
</dbReference>
<protein>
    <submittedName>
        <fullName evidence="9">Cytochrome c biogenesis protein DipZ</fullName>
    </submittedName>
</protein>
<feature type="transmembrane region" description="Helical" evidence="7">
    <location>
        <begin position="44"/>
        <end position="66"/>
    </location>
</feature>
<dbReference type="InterPro" id="IPR000866">
    <property type="entry name" value="AhpC/TSA"/>
</dbReference>
<proteinExistence type="predicted"/>
<evidence type="ECO:0000256" key="7">
    <source>
        <dbReference type="SAM" id="Phobius"/>
    </source>
</evidence>
<dbReference type="EMBL" id="RSED01000019">
    <property type="protein sequence ID" value="RRS02720.1"/>
    <property type="molecule type" value="Genomic_DNA"/>
</dbReference>
<feature type="transmembrane region" description="Helical" evidence="7">
    <location>
        <begin position="167"/>
        <end position="185"/>
    </location>
</feature>
<gene>
    <name evidence="9" type="ORF">EIP75_19250</name>
</gene>
<sequence>MSLDLAQTALAGGAGFATVASPCVLPLLPAIVGISTQGGRLRPLAIVLGFVLSFAGVALLFGASAQVLGLSAQALRDAAAIALLITGVLMLWPPLADRLMASLSRPLGWFTEGAQRLGAQDRGGLGGGVLLGASLGVLWTPCAGPVLASILALAAGAGTPAQSAPLLLAYAAGAGLPMLALAHGGRWATTRLRPLARHAGRLRQAFGTMVVATAAAMLAQVDTQAAAWLARTVSSAATSAGEALVPAAQAAPVDVGEHAPEFTGLGPWINSPPLSLAQLKGKVVLVDFWTYACVNCIRTLPHLQQLHERYARQGLVIVGVHSPEFAFERDTDNVRAAIKRHGLTYAVAQDNGFATWTAWRNLYWPAQYLVGPDGRVVMRHFGEGGEAALDAAIQRLLAR</sequence>
<dbReference type="PANTHER" id="PTHR42852">
    <property type="entry name" value="THIOL:DISULFIDE INTERCHANGE PROTEIN DSBE"/>
    <property type="match status" value="1"/>
</dbReference>
<evidence type="ECO:0000313" key="10">
    <source>
        <dbReference type="Proteomes" id="UP000269265"/>
    </source>
</evidence>
<comment type="subcellular location">
    <subcellularLocation>
        <location evidence="1">Cell membrane</location>
        <topology evidence="1">Multi-pass membrane protein</topology>
    </subcellularLocation>
</comment>
<feature type="transmembrane region" description="Helical" evidence="7">
    <location>
        <begin position="129"/>
        <end position="155"/>
    </location>
</feature>
<dbReference type="AlphaFoldDB" id="A0A3R8TQR3"/>
<dbReference type="CDD" id="cd03012">
    <property type="entry name" value="TlpA_like_DipZ_like"/>
    <property type="match status" value="1"/>
</dbReference>
<dbReference type="Pfam" id="PF02683">
    <property type="entry name" value="DsbD_TM"/>
    <property type="match status" value="1"/>
</dbReference>
<dbReference type="Gene3D" id="3.40.30.10">
    <property type="entry name" value="Glutaredoxin"/>
    <property type="match status" value="1"/>
</dbReference>
<name>A0A3R8TQR3_9BURK</name>
<dbReference type="GO" id="GO:0017004">
    <property type="term" value="P:cytochrome complex assembly"/>
    <property type="evidence" value="ECO:0007669"/>
    <property type="project" value="UniProtKB-KW"/>
</dbReference>
<dbReference type="GO" id="GO:0005886">
    <property type="term" value="C:plasma membrane"/>
    <property type="evidence" value="ECO:0007669"/>
    <property type="project" value="UniProtKB-SubCell"/>
</dbReference>